<dbReference type="EMBL" id="BIMW01000195">
    <property type="protein sequence ID" value="GCE96526.1"/>
    <property type="molecule type" value="Genomic_DNA"/>
</dbReference>
<accession>A0A5M3TEY7</accession>
<name>A0A5M3TEY7_LIMPL</name>
<organism evidence="1 2">
    <name type="scientific">Limnospira platensis NIES-46</name>
    <dbReference type="NCBI Taxonomy" id="1236695"/>
    <lineage>
        <taxon>Bacteria</taxon>
        <taxon>Bacillati</taxon>
        <taxon>Cyanobacteriota</taxon>
        <taxon>Cyanophyceae</taxon>
        <taxon>Oscillatoriophycideae</taxon>
        <taxon>Oscillatoriales</taxon>
        <taxon>Sirenicapillariaceae</taxon>
        <taxon>Limnospira</taxon>
    </lineage>
</organism>
<evidence type="ECO:0000313" key="1">
    <source>
        <dbReference type="EMBL" id="GCE96526.1"/>
    </source>
</evidence>
<reference evidence="1 2" key="1">
    <citation type="journal article" date="2019" name="J Genomics">
        <title>The Draft Genome of a Hydrogen-producing Cyanobacterium, Arthrospira platensis NIES-46.</title>
        <authorList>
            <person name="Suzuki S."/>
            <person name="Yamaguchi H."/>
            <person name="Kawachi M."/>
        </authorList>
    </citation>
    <scope>NUCLEOTIDE SEQUENCE [LARGE SCALE GENOMIC DNA]</scope>
    <source>
        <strain evidence="1 2">NIES-46</strain>
    </source>
</reference>
<dbReference type="Proteomes" id="UP000326169">
    <property type="component" value="Unassembled WGS sequence"/>
</dbReference>
<comment type="caution">
    <text evidence="1">The sequence shown here is derived from an EMBL/GenBank/DDBJ whole genome shotgun (WGS) entry which is preliminary data.</text>
</comment>
<protein>
    <recommendedName>
        <fullName evidence="3">Transposase</fullName>
    </recommendedName>
</protein>
<evidence type="ECO:0000313" key="2">
    <source>
        <dbReference type="Proteomes" id="UP000326169"/>
    </source>
</evidence>
<sequence>MGVSIYFLANGLLQRTVKNLYECLPYHVQIIPRTTLPLTDSFTYNLRLRFWLRVFIRGTGF</sequence>
<evidence type="ECO:0008006" key="3">
    <source>
        <dbReference type="Google" id="ProtNLM"/>
    </source>
</evidence>
<proteinExistence type="predicted"/>
<gene>
    <name evidence="1" type="ORF">NIES46_45980</name>
</gene>
<keyword evidence="2" id="KW-1185">Reference proteome</keyword>